<feature type="signal peptide" evidence="5">
    <location>
        <begin position="1"/>
        <end position="27"/>
    </location>
</feature>
<organism evidence="7 8">
    <name type="scientific">Tenuifilum thalassicum</name>
    <dbReference type="NCBI Taxonomy" id="2590900"/>
    <lineage>
        <taxon>Bacteria</taxon>
        <taxon>Pseudomonadati</taxon>
        <taxon>Bacteroidota</taxon>
        <taxon>Bacteroidia</taxon>
        <taxon>Bacteroidales</taxon>
        <taxon>Tenuifilaceae</taxon>
        <taxon>Tenuifilum</taxon>
    </lineage>
</organism>
<dbReference type="InterPro" id="IPR011659">
    <property type="entry name" value="WD40"/>
</dbReference>
<dbReference type="Gene3D" id="1.25.40.10">
    <property type="entry name" value="Tetratricopeptide repeat domain"/>
    <property type="match status" value="1"/>
</dbReference>
<dbReference type="PANTHER" id="PTHR30329:SF21">
    <property type="entry name" value="LIPOPROTEIN YIAD-RELATED"/>
    <property type="match status" value="1"/>
</dbReference>
<keyword evidence="2 4" id="KW-0472">Membrane</keyword>
<dbReference type="RefSeq" id="WP_173075369.1">
    <property type="nucleotide sequence ID" value="NZ_CP041345.1"/>
</dbReference>
<dbReference type="CDD" id="cd07185">
    <property type="entry name" value="OmpA_C-like"/>
    <property type="match status" value="1"/>
</dbReference>
<dbReference type="Pfam" id="PF07676">
    <property type="entry name" value="PD40"/>
    <property type="match status" value="2"/>
</dbReference>
<evidence type="ECO:0000256" key="1">
    <source>
        <dbReference type="ARBA" id="ARBA00004442"/>
    </source>
</evidence>
<name>A0A7D3XWB2_9BACT</name>
<proteinExistence type="predicted"/>
<evidence type="ECO:0000313" key="7">
    <source>
        <dbReference type="EMBL" id="QKG80548.1"/>
    </source>
</evidence>
<dbReference type="Proteomes" id="UP000500961">
    <property type="component" value="Chromosome"/>
</dbReference>
<dbReference type="EMBL" id="CP041345">
    <property type="protein sequence ID" value="QKG80548.1"/>
    <property type="molecule type" value="Genomic_DNA"/>
</dbReference>
<dbReference type="SUPFAM" id="SSF48452">
    <property type="entry name" value="TPR-like"/>
    <property type="match status" value="1"/>
</dbReference>
<dbReference type="InterPro" id="IPR050330">
    <property type="entry name" value="Bact_OuterMem_StrucFunc"/>
</dbReference>
<dbReference type="InterPro" id="IPR006665">
    <property type="entry name" value="OmpA-like"/>
</dbReference>
<dbReference type="GO" id="GO:0009279">
    <property type="term" value="C:cell outer membrane"/>
    <property type="evidence" value="ECO:0007669"/>
    <property type="project" value="UniProtKB-SubCell"/>
</dbReference>
<dbReference type="SUPFAM" id="SSF103088">
    <property type="entry name" value="OmpA-like"/>
    <property type="match status" value="1"/>
</dbReference>
<evidence type="ECO:0000256" key="2">
    <source>
        <dbReference type="ARBA" id="ARBA00023136"/>
    </source>
</evidence>
<sequence length="738" mass="84393">MKNISLSFKVLLIVFSLLSFKPHYTQAKVRGIDSLLYTLVERWADRAYENYAYVRAIKRYETLVRRNFTNEKIYRNLASSYLKLNNAEESIKYTELLVKSGNFVPEDVYNLAYAYMFIGNYDKADEYLNKYKNLVENDTRADRQANIKEKISKFKSLSRFKLQKVEFNSKYSDFGPFYYDDKLYFVSERREDAIVNYEYPWKEAPYLDVYEVDLKGNVSSPNFFKDKVNTKYHDGPICFTKNGDEVFFTRNNSFLKVFPVKGKEKTVSLKIFHSKIVNGVLSSPKELPFNSSDYSCGHPSISADGKKLYFASDMPGGYGGTDIYMVERTDSGWTKPQNLGPEINTEGNEMFPFIHESGILYFTSNGHAGLGGLDIYMATPKGNGFVVINLGSPINSEKDDFSFYIDKDKKFGFFASNRPGGKGDDDIYKFYTLDLGTTLAGNVYDSNTKERLSNATIHLKDEKGNTVALKSDRNNDFVFNIKLDNNYFITAEIDGYKPYSTALSLPASKPASDTIHHDLYLDPLPFWGIFGKVYFKESHEVIPDVKLQVVNQQTNDTLIVLTDSAGEFRVKLEQNTKYNLLFSKEGLFSKRAEYSTENITPGWVNADKFIDLAFEKVELNKRIEIPNIYYDLGKWNIRPDAAVELDKVVQFLKDNPNIKVELGSHTDSRGSSKSNQILSQKRAQSAVDYIVNHGVSRDRITAKGYGETMLKNHCADGVKCSEEEHQQNRRTEIRIVGM</sequence>
<dbReference type="Gene3D" id="2.60.40.1120">
    <property type="entry name" value="Carboxypeptidase-like, regulatory domain"/>
    <property type="match status" value="1"/>
</dbReference>
<evidence type="ECO:0000256" key="3">
    <source>
        <dbReference type="ARBA" id="ARBA00023237"/>
    </source>
</evidence>
<dbReference type="SUPFAM" id="SSF49464">
    <property type="entry name" value="Carboxypeptidase regulatory domain-like"/>
    <property type="match status" value="1"/>
</dbReference>
<feature type="domain" description="OmpA-like" evidence="6">
    <location>
        <begin position="617"/>
        <end position="738"/>
    </location>
</feature>
<dbReference type="InterPro" id="IPR008969">
    <property type="entry name" value="CarboxyPept-like_regulatory"/>
</dbReference>
<dbReference type="KEGG" id="ttz:FHG85_09790"/>
<reference evidence="7 8" key="1">
    <citation type="submission" date="2019-07" db="EMBL/GenBank/DDBJ databases">
        <title>Thalassofilum flectens gen. nov., sp. nov., a novel moderate thermophilic anaerobe from a shallow sea hot spring in Kunashir Island (Russia), representing a new family in the order Bacteroidales, and proposal of Thalassofilacea fam. nov.</title>
        <authorList>
            <person name="Kochetkova T.V."/>
            <person name="Podosokorskaya O.A."/>
            <person name="Novikov A."/>
            <person name="Elcheninov A.G."/>
            <person name="Toshchakov S.V."/>
            <person name="Kublanov I.V."/>
        </authorList>
    </citation>
    <scope>NUCLEOTIDE SEQUENCE [LARGE SCALE GENOMIC DNA]</scope>
    <source>
        <strain evidence="7 8">38-H</strain>
    </source>
</reference>
<dbReference type="AlphaFoldDB" id="A0A7D3XWB2"/>
<dbReference type="PANTHER" id="PTHR30329">
    <property type="entry name" value="STATOR ELEMENT OF FLAGELLAR MOTOR COMPLEX"/>
    <property type="match status" value="1"/>
</dbReference>
<dbReference type="Gene3D" id="3.30.1330.60">
    <property type="entry name" value="OmpA-like domain"/>
    <property type="match status" value="1"/>
</dbReference>
<gene>
    <name evidence="7" type="ORF">FHG85_09790</name>
</gene>
<dbReference type="InterPro" id="IPR036737">
    <property type="entry name" value="OmpA-like_sf"/>
</dbReference>
<evidence type="ECO:0000256" key="4">
    <source>
        <dbReference type="PROSITE-ProRule" id="PRU00473"/>
    </source>
</evidence>
<evidence type="ECO:0000259" key="6">
    <source>
        <dbReference type="PROSITE" id="PS51123"/>
    </source>
</evidence>
<dbReference type="PROSITE" id="PS51123">
    <property type="entry name" value="OMPA_2"/>
    <property type="match status" value="1"/>
</dbReference>
<evidence type="ECO:0000313" key="8">
    <source>
        <dbReference type="Proteomes" id="UP000500961"/>
    </source>
</evidence>
<keyword evidence="3" id="KW-0998">Cell outer membrane</keyword>
<dbReference type="InterPro" id="IPR011990">
    <property type="entry name" value="TPR-like_helical_dom_sf"/>
</dbReference>
<dbReference type="Pfam" id="PF00691">
    <property type="entry name" value="OmpA"/>
    <property type="match status" value="1"/>
</dbReference>
<keyword evidence="8" id="KW-1185">Reference proteome</keyword>
<dbReference type="PRINTS" id="PR01021">
    <property type="entry name" value="OMPADOMAIN"/>
</dbReference>
<dbReference type="InterPro" id="IPR006664">
    <property type="entry name" value="OMP_bac"/>
</dbReference>
<keyword evidence="5" id="KW-0732">Signal</keyword>
<comment type="subcellular location">
    <subcellularLocation>
        <location evidence="1">Cell outer membrane</location>
    </subcellularLocation>
</comment>
<dbReference type="SUPFAM" id="SSF82171">
    <property type="entry name" value="DPP6 N-terminal domain-like"/>
    <property type="match status" value="1"/>
</dbReference>
<accession>A0A7D3XWB2</accession>
<evidence type="ECO:0000256" key="5">
    <source>
        <dbReference type="SAM" id="SignalP"/>
    </source>
</evidence>
<protein>
    <submittedName>
        <fullName evidence="7">OmpA family protein</fullName>
    </submittedName>
</protein>
<feature type="chain" id="PRO_5029513562" evidence="5">
    <location>
        <begin position="28"/>
        <end position="738"/>
    </location>
</feature>